<dbReference type="Pfam" id="PF03016">
    <property type="entry name" value="Exostosin_GT47"/>
    <property type="match status" value="1"/>
</dbReference>
<comment type="caution">
    <text evidence="4">The sequence shown here is derived from an EMBL/GenBank/DDBJ whole genome shotgun (WGS) entry which is preliminary data.</text>
</comment>
<evidence type="ECO:0000313" key="4">
    <source>
        <dbReference type="EMBL" id="GFH43935.1"/>
    </source>
</evidence>
<dbReference type="PANTHER" id="PTHR11062:SF281">
    <property type="entry name" value="EXOSTOSIN-LIKE 2"/>
    <property type="match status" value="1"/>
</dbReference>
<evidence type="ECO:0000256" key="2">
    <source>
        <dbReference type="SAM" id="MobiDB-lite"/>
    </source>
</evidence>
<reference evidence="4 5" key="1">
    <citation type="journal article" date="2021" name="Sci. Rep.">
        <title>The genome of the diatom Chaetoceros tenuissimus carries an ancient integrated fragment of an extant virus.</title>
        <authorList>
            <person name="Hongo Y."/>
            <person name="Kimura K."/>
            <person name="Takaki Y."/>
            <person name="Yoshida Y."/>
            <person name="Baba S."/>
            <person name="Kobayashi G."/>
            <person name="Nagasaki K."/>
            <person name="Hano T."/>
            <person name="Tomaru Y."/>
        </authorList>
    </citation>
    <scope>NUCLEOTIDE SEQUENCE [LARGE SCALE GENOMIC DNA]</scope>
    <source>
        <strain evidence="4 5">NIES-3715</strain>
    </source>
</reference>
<feature type="compositionally biased region" description="Acidic residues" evidence="2">
    <location>
        <begin position="74"/>
        <end position="83"/>
    </location>
</feature>
<dbReference type="Proteomes" id="UP001054902">
    <property type="component" value="Unassembled WGS sequence"/>
</dbReference>
<proteinExistence type="inferred from homology"/>
<dbReference type="InterPro" id="IPR004263">
    <property type="entry name" value="Exostosin"/>
</dbReference>
<keyword evidence="5" id="KW-1185">Reference proteome</keyword>
<name>A0AAD3CFZ7_9STRA</name>
<accession>A0AAD3CFZ7</accession>
<evidence type="ECO:0000313" key="5">
    <source>
        <dbReference type="Proteomes" id="UP001054902"/>
    </source>
</evidence>
<sequence length="508" mass="58317">MDKKYSLFILLLLAIVTLQKIYPITTNLKYHEDALLRGGGSHVQSINRQDLDDDEDYDEKLKESENLASNLDGVQEDDDDNDTEDTKEQQQEIHVNATDAPSQQKDVSRPLKFYILNAPRFTSDLIGITPTYNETKSQIASNYYANIADTNEQMGEIWLHRLFSNFTHEQGRTNDPSEADVFLIAAYNHLARGLGKHNSTLLVELYKELIVDSTKPHLLLTPTQNPTESRNVGTWYLSKALQSMMNDTSLLWSVGYERNRGWQGVEVNRIIPIPYVVRLSQQGKNETKDSIFKRNRTKDFVFYAGDSRRMAPQWAGCSRENITAQFMHKNKTHEIDDNIDIRIVGRGPSRLSQQEYNTKMATSEYCLILCGDTPTSRSFTSAMVHGCIPIRVGSRLRGLCEKPCVNRWGWDVSGINYPHLPYSDRIAWDEFPEVDEQKFIDDGYGELEKLFTVYNTSKKARIRNVMEDTHRGWVYGWGDPVTSVEFGEGALYIWKSFQEEVMRSLKST</sequence>
<feature type="domain" description="Exostosin GT47" evidence="3">
    <location>
        <begin position="110"/>
        <end position="431"/>
    </location>
</feature>
<dbReference type="GO" id="GO:0016757">
    <property type="term" value="F:glycosyltransferase activity"/>
    <property type="evidence" value="ECO:0007669"/>
    <property type="project" value="InterPro"/>
</dbReference>
<dbReference type="AlphaFoldDB" id="A0AAD3CFZ7"/>
<dbReference type="PANTHER" id="PTHR11062">
    <property type="entry name" value="EXOSTOSIN HEPARAN SULFATE GLYCOSYLTRANSFERASE -RELATED"/>
    <property type="match status" value="1"/>
</dbReference>
<comment type="similarity">
    <text evidence="1">Belongs to the glycosyltransferase 47 family.</text>
</comment>
<dbReference type="InterPro" id="IPR040911">
    <property type="entry name" value="Exostosin_GT47"/>
</dbReference>
<organism evidence="4 5">
    <name type="scientific">Chaetoceros tenuissimus</name>
    <dbReference type="NCBI Taxonomy" id="426638"/>
    <lineage>
        <taxon>Eukaryota</taxon>
        <taxon>Sar</taxon>
        <taxon>Stramenopiles</taxon>
        <taxon>Ochrophyta</taxon>
        <taxon>Bacillariophyta</taxon>
        <taxon>Coscinodiscophyceae</taxon>
        <taxon>Chaetocerotophycidae</taxon>
        <taxon>Chaetocerotales</taxon>
        <taxon>Chaetocerotaceae</taxon>
        <taxon>Chaetoceros</taxon>
    </lineage>
</organism>
<evidence type="ECO:0000259" key="3">
    <source>
        <dbReference type="Pfam" id="PF03016"/>
    </source>
</evidence>
<protein>
    <recommendedName>
        <fullName evidence="3">Exostosin GT47 domain-containing protein</fullName>
    </recommendedName>
</protein>
<dbReference type="EMBL" id="BLLK01000019">
    <property type="protein sequence ID" value="GFH43935.1"/>
    <property type="molecule type" value="Genomic_DNA"/>
</dbReference>
<feature type="region of interest" description="Disordered" evidence="2">
    <location>
        <begin position="67"/>
        <end position="105"/>
    </location>
</feature>
<gene>
    <name evidence="4" type="ORF">CTEN210_00409</name>
</gene>
<evidence type="ECO:0000256" key="1">
    <source>
        <dbReference type="ARBA" id="ARBA00010271"/>
    </source>
</evidence>